<dbReference type="InterPro" id="IPR000504">
    <property type="entry name" value="RRM_dom"/>
</dbReference>
<dbReference type="EMBL" id="JALNTZ010000002">
    <property type="protein sequence ID" value="KAJ3663710.1"/>
    <property type="molecule type" value="Genomic_DNA"/>
</dbReference>
<feature type="domain" description="RRM" evidence="3">
    <location>
        <begin position="206"/>
        <end position="281"/>
    </location>
</feature>
<dbReference type="SUPFAM" id="SSF54928">
    <property type="entry name" value="RNA-binding domain, RBD"/>
    <property type="match status" value="2"/>
</dbReference>
<dbReference type="SMART" id="SM00360">
    <property type="entry name" value="RRM"/>
    <property type="match status" value="3"/>
</dbReference>
<evidence type="ECO:0000256" key="1">
    <source>
        <dbReference type="ARBA" id="ARBA00022884"/>
    </source>
</evidence>
<evidence type="ECO:0000313" key="4">
    <source>
        <dbReference type="EMBL" id="KAJ3663710.1"/>
    </source>
</evidence>
<dbReference type="GO" id="GO:0003723">
    <property type="term" value="F:RNA binding"/>
    <property type="evidence" value="ECO:0007669"/>
    <property type="project" value="UniProtKB-UniRule"/>
</dbReference>
<name>A0AA38MML2_9CUCU</name>
<keyword evidence="1 2" id="KW-0694">RNA-binding</keyword>
<keyword evidence="5" id="KW-1185">Reference proteome</keyword>
<dbReference type="Pfam" id="PF00076">
    <property type="entry name" value="RRM_1"/>
    <property type="match status" value="2"/>
</dbReference>
<feature type="domain" description="RRM" evidence="3">
    <location>
        <begin position="111"/>
        <end position="193"/>
    </location>
</feature>
<evidence type="ECO:0000313" key="5">
    <source>
        <dbReference type="Proteomes" id="UP001168821"/>
    </source>
</evidence>
<dbReference type="PROSITE" id="PS50102">
    <property type="entry name" value="RRM"/>
    <property type="match status" value="3"/>
</dbReference>
<evidence type="ECO:0000256" key="2">
    <source>
        <dbReference type="PROSITE-ProRule" id="PRU00176"/>
    </source>
</evidence>
<protein>
    <recommendedName>
        <fullName evidence="3">RRM domain-containing protein</fullName>
    </recommendedName>
</protein>
<dbReference type="PANTHER" id="PTHR21245">
    <property type="entry name" value="HETEROGENEOUS NUCLEAR RIBONUCLEOPROTEIN"/>
    <property type="match status" value="1"/>
</dbReference>
<sequence>MPQLNTHPTFRSNCQKIHFPNPTIPTPPKGSEVFVGNLPPDIHEDEIIPLFSQCGAIYKLRLMMDFDDCTRGFAFICYHTPEAAAAAVLLLHNHAVKPGVFICVHLSRDKRRLFVGNVPRNASAENIERRLCRVFDGVVRVMVFEEVANPGLNRGYAFVEFQSYVLAAIARKRMAMGGECVWGKRMVADWAFPEPVVHPVILMQIRTLYFGNIPVKCTERHFRRFLWTVLDRYHVERVYRRENYAFVHFKDRDLAHKTLQKLRSESLIIFSRQITVEWARPVSYSRKTRRNEIRGDFCMQN</sequence>
<proteinExistence type="predicted"/>
<dbReference type="AlphaFoldDB" id="A0AA38MML2"/>
<dbReference type="Gene3D" id="3.30.70.330">
    <property type="match status" value="3"/>
</dbReference>
<feature type="domain" description="RRM" evidence="3">
    <location>
        <begin position="31"/>
        <end position="109"/>
    </location>
</feature>
<dbReference type="InterPro" id="IPR035979">
    <property type="entry name" value="RBD_domain_sf"/>
</dbReference>
<organism evidence="4 5">
    <name type="scientific">Zophobas morio</name>
    <dbReference type="NCBI Taxonomy" id="2755281"/>
    <lineage>
        <taxon>Eukaryota</taxon>
        <taxon>Metazoa</taxon>
        <taxon>Ecdysozoa</taxon>
        <taxon>Arthropoda</taxon>
        <taxon>Hexapoda</taxon>
        <taxon>Insecta</taxon>
        <taxon>Pterygota</taxon>
        <taxon>Neoptera</taxon>
        <taxon>Endopterygota</taxon>
        <taxon>Coleoptera</taxon>
        <taxon>Polyphaga</taxon>
        <taxon>Cucujiformia</taxon>
        <taxon>Tenebrionidae</taxon>
        <taxon>Zophobas</taxon>
    </lineage>
</organism>
<reference evidence="4" key="1">
    <citation type="journal article" date="2023" name="G3 (Bethesda)">
        <title>Whole genome assemblies of Zophobas morio and Tenebrio molitor.</title>
        <authorList>
            <person name="Kaur S."/>
            <person name="Stinson S.A."/>
            <person name="diCenzo G.C."/>
        </authorList>
    </citation>
    <scope>NUCLEOTIDE SEQUENCE</scope>
    <source>
        <strain evidence="4">QUZm001</strain>
    </source>
</reference>
<gene>
    <name evidence="4" type="ORF">Zmor_007938</name>
</gene>
<comment type="caution">
    <text evidence="4">The sequence shown here is derived from an EMBL/GenBank/DDBJ whole genome shotgun (WGS) entry which is preliminary data.</text>
</comment>
<dbReference type="InterPro" id="IPR012677">
    <property type="entry name" value="Nucleotide-bd_a/b_plait_sf"/>
</dbReference>
<evidence type="ECO:0000259" key="3">
    <source>
        <dbReference type="PROSITE" id="PS50102"/>
    </source>
</evidence>
<accession>A0AA38MML2</accession>
<dbReference type="Proteomes" id="UP001168821">
    <property type="component" value="Unassembled WGS sequence"/>
</dbReference>